<dbReference type="Proteomes" id="UP000665181">
    <property type="component" value="Unassembled WGS sequence"/>
</dbReference>
<evidence type="ECO:0000313" key="1">
    <source>
        <dbReference type="EMBL" id="MBO3796501.1"/>
    </source>
</evidence>
<dbReference type="EMBL" id="JAGFPW010000026">
    <property type="protein sequence ID" value="MBO3796501.1"/>
    <property type="molecule type" value="Genomic_DNA"/>
</dbReference>
<accession>A0A8I2BAM1</accession>
<dbReference type="PROSITE" id="PS51257">
    <property type="entry name" value="PROKAR_LIPOPROTEIN"/>
    <property type="match status" value="1"/>
</dbReference>
<evidence type="ECO:0000313" key="2">
    <source>
        <dbReference type="Proteomes" id="UP000665181"/>
    </source>
</evidence>
<dbReference type="AlphaFoldDB" id="A0A8I2BAM1"/>
<proteinExistence type="predicted"/>
<dbReference type="RefSeq" id="WP_208556789.1">
    <property type="nucleotide sequence ID" value="NZ_JAGFPW010000026.1"/>
</dbReference>
<protein>
    <submittedName>
        <fullName evidence="1">Uncharacterized protein</fullName>
    </submittedName>
</protein>
<dbReference type="Gene3D" id="3.10.450.50">
    <property type="match status" value="1"/>
</dbReference>
<sequence length="157" mass="17875">MKKWLIFGVVVSLILALAGCGFNVEQAKKDSRKQLKSFFEAYKNDEEIGKVKGSKEINSLIDQKFSEYMTSSYLEKVHYNVEEKDGISNGVAELFFFLYDGEALTFQNKYKVTLDKVNEKKQSVTYYLHGETGITPSAGVKVTMVQEDNKWKIDSAE</sequence>
<reference evidence="1" key="1">
    <citation type="submission" date="2021-03" db="EMBL/GenBank/DDBJ databases">
        <title>Isolation of Bacillus subtilis from fermented food sample.</title>
        <authorList>
            <person name="Lakshmanan V."/>
            <person name="Athira K."/>
            <person name="Rajagopal K."/>
        </authorList>
    </citation>
    <scope>NUCLEOTIDE SEQUENCE</scope>
    <source>
        <strain evidence="1">S1</strain>
    </source>
</reference>
<comment type="caution">
    <text evidence="1">The sequence shown here is derived from an EMBL/GenBank/DDBJ whole genome shotgun (WGS) entry which is preliminary data.</text>
</comment>
<name>A0A8I2BAM1_BACIU</name>
<organism evidence="1 2">
    <name type="scientific">Bacillus subtilis</name>
    <dbReference type="NCBI Taxonomy" id="1423"/>
    <lineage>
        <taxon>Bacteria</taxon>
        <taxon>Bacillati</taxon>
        <taxon>Bacillota</taxon>
        <taxon>Bacilli</taxon>
        <taxon>Bacillales</taxon>
        <taxon>Bacillaceae</taxon>
        <taxon>Bacillus</taxon>
    </lineage>
</organism>
<gene>
    <name evidence="1" type="ORF">J5227_19830</name>
</gene>